<evidence type="ECO:0000313" key="6">
    <source>
        <dbReference type="Proteomes" id="UP000010523"/>
    </source>
</evidence>
<dbReference type="InterPro" id="IPR013780">
    <property type="entry name" value="Glyco_hydro_b"/>
</dbReference>
<dbReference type="EMBL" id="AFEU01000001">
    <property type="protein sequence ID" value="EIJ81894.1"/>
    <property type="molecule type" value="Genomic_DNA"/>
</dbReference>
<dbReference type="InterPro" id="IPR006047">
    <property type="entry name" value="GH13_cat_dom"/>
</dbReference>
<dbReference type="PANTHER" id="PTHR10357">
    <property type="entry name" value="ALPHA-AMYLASE FAMILY MEMBER"/>
    <property type="match status" value="1"/>
</dbReference>
<dbReference type="STRING" id="997296.PB1_03105"/>
<dbReference type="Pfam" id="PF02903">
    <property type="entry name" value="Alpha-amylase_N"/>
    <property type="match status" value="1"/>
</dbReference>
<dbReference type="Pfam" id="PF00128">
    <property type="entry name" value="Alpha-amylase"/>
    <property type="match status" value="1"/>
</dbReference>
<dbReference type="CDD" id="cd11338">
    <property type="entry name" value="AmyAc_CMD"/>
    <property type="match status" value="1"/>
</dbReference>
<evidence type="ECO:0000256" key="3">
    <source>
        <dbReference type="ARBA" id="ARBA00023295"/>
    </source>
</evidence>
<dbReference type="InterPro" id="IPR013783">
    <property type="entry name" value="Ig-like_fold"/>
</dbReference>
<dbReference type="Gene3D" id="2.60.40.10">
    <property type="entry name" value="Immunoglobulins"/>
    <property type="match status" value="1"/>
</dbReference>
<keyword evidence="3" id="KW-0326">Glycosidase</keyword>
<evidence type="ECO:0000259" key="4">
    <source>
        <dbReference type="SMART" id="SM00642"/>
    </source>
</evidence>
<organism evidence="5 6">
    <name type="scientific">Bacillus methanolicus PB1</name>
    <dbReference type="NCBI Taxonomy" id="997296"/>
    <lineage>
        <taxon>Bacteria</taxon>
        <taxon>Bacillati</taxon>
        <taxon>Bacillota</taxon>
        <taxon>Bacilli</taxon>
        <taxon>Bacillales</taxon>
        <taxon>Bacillaceae</taxon>
        <taxon>Bacillus</taxon>
    </lineage>
</organism>
<gene>
    <name evidence="5" type="ORF">PB1_03105</name>
</gene>
<dbReference type="PATRIC" id="fig|997296.3.peg.684"/>
<keyword evidence="2" id="KW-0378">Hydrolase</keyword>
<dbReference type="SMART" id="SM00642">
    <property type="entry name" value="Aamy"/>
    <property type="match status" value="1"/>
</dbReference>
<dbReference type="CDD" id="cd02857">
    <property type="entry name" value="E_set_CDase_PDE_N"/>
    <property type="match status" value="1"/>
</dbReference>
<dbReference type="SUPFAM" id="SSF51011">
    <property type="entry name" value="Glycosyl hydrolase domain"/>
    <property type="match status" value="1"/>
</dbReference>
<feature type="domain" description="Glycosyl hydrolase family 13 catalytic" evidence="4">
    <location>
        <begin position="139"/>
        <end position="497"/>
    </location>
</feature>
<dbReference type="PANTHER" id="PTHR10357:SF210">
    <property type="entry name" value="MALTODEXTRIN GLUCOSIDASE"/>
    <property type="match status" value="1"/>
</dbReference>
<dbReference type="InterPro" id="IPR032091">
    <property type="entry name" value="Malt_amylase-like_C"/>
</dbReference>
<proteinExistence type="inferred from homology"/>
<dbReference type="GO" id="GO:0005975">
    <property type="term" value="P:carbohydrate metabolic process"/>
    <property type="evidence" value="ECO:0007669"/>
    <property type="project" value="InterPro"/>
</dbReference>
<dbReference type="Pfam" id="PF16657">
    <property type="entry name" value="Malt_amylase_C"/>
    <property type="match status" value="1"/>
</dbReference>
<dbReference type="Gene3D" id="3.20.20.80">
    <property type="entry name" value="Glycosidases"/>
    <property type="match status" value="1"/>
</dbReference>
<dbReference type="AlphaFoldDB" id="I3E5X3"/>
<evidence type="ECO:0000313" key="5">
    <source>
        <dbReference type="EMBL" id="EIJ81894.1"/>
    </source>
</evidence>
<dbReference type="SUPFAM" id="SSF51445">
    <property type="entry name" value="(Trans)glycosidases"/>
    <property type="match status" value="1"/>
</dbReference>
<reference evidence="5 6" key="1">
    <citation type="journal article" date="2012" name="Appl. Environ. Microbiol.">
        <title>Genome Sequence of Thermotolerant Bacillus methanolicus: Features and Regulation Related to Methylotrophy and Production of L-Lysine and L-Glutamate from Methanol.</title>
        <authorList>
            <person name="Heggeset T.M."/>
            <person name="Krog A."/>
            <person name="Balzer S."/>
            <person name="Wentzel A."/>
            <person name="Ellingsen T.E."/>
            <person name="Brautaset T."/>
        </authorList>
    </citation>
    <scope>NUCLEOTIDE SEQUENCE [LARGE SCALE GENOMIC DNA]</scope>
    <source>
        <strain evidence="5 6">PB1</strain>
    </source>
</reference>
<dbReference type="GO" id="GO:0004553">
    <property type="term" value="F:hydrolase activity, hydrolyzing O-glycosyl compounds"/>
    <property type="evidence" value="ECO:0007669"/>
    <property type="project" value="InterPro"/>
</dbReference>
<dbReference type="RefSeq" id="WP_003350657.1">
    <property type="nucleotide sequence ID" value="NZ_AFEU01000001.1"/>
</dbReference>
<comment type="caution">
    <text evidence="5">The sequence shown here is derived from an EMBL/GenBank/DDBJ whole genome shotgun (WGS) entry which is preliminary data.</text>
</comment>
<protein>
    <submittedName>
        <fullName evidence="5">Alpha amylase catalytic region</fullName>
    </submittedName>
</protein>
<dbReference type="Proteomes" id="UP000010523">
    <property type="component" value="Unassembled WGS sequence"/>
</dbReference>
<keyword evidence="6" id="KW-1185">Reference proteome</keyword>
<dbReference type="Gene3D" id="3.90.400.10">
    <property type="entry name" value="Oligo-1,6-glucosidase, Domain 2"/>
    <property type="match status" value="1"/>
</dbReference>
<dbReference type="Gene3D" id="2.60.40.1180">
    <property type="entry name" value="Golgi alpha-mannosidase II"/>
    <property type="match status" value="1"/>
</dbReference>
<dbReference type="InterPro" id="IPR004185">
    <property type="entry name" value="Glyco_hydro_13_lg-like_dom"/>
</dbReference>
<dbReference type="eggNOG" id="COG0366">
    <property type="taxonomic scope" value="Bacteria"/>
</dbReference>
<dbReference type="InterPro" id="IPR017853">
    <property type="entry name" value="GH"/>
</dbReference>
<comment type="similarity">
    <text evidence="1">Belongs to the glycosyl hydrolase 13 family.</text>
</comment>
<sequence>MIEYSSIFHRPTDNFAYPFREELLHIRLKTKKNNISKAELLYGDQYEWSDDSWVSFKQELHKIGSDFLYDYWHIEIRPPYKRLRYGFILHSGNEQTTYTEKGFFQEPPQDPGYYFCFPYLHASEVFRAPNWVKDTVWYQIFPERFANGDESINPPNTLEWGSTAPSPDNFFGGDFQGVMNHLDYLKDLGITGIYFTPIFKAYSNHKYDTIDYFEIDPQFGSKGVFKQLVEKCHKNGIRVMLDAVFNHCGYYFEPFQDVLKNGENSRYGHWFHINEFPLKGGERPNYSTFAFVESMPKLNTQNPEVKEYLLEVGRYWVKEFDIDGWRLDVANEVDHQFWRDFRREVKKIKPDLYILGEVWHDAMPWLRGDQFDAVMNYPFLTNVINFFAKETISSKEFTEKMTAVLFQYPATVNEATFNLIGSHDTPRILTECGENVNKVKLIFTFLLTFIGTPCIYYGDEIGLTGEMDPGCRKCMQWEKENQNRDLFRHVQRLIKLRSKEKLLSNEGQIELLTPAENSSCVSFIKSTGEESVFVVLNSSGNEAKFSIPFNLKGKKVTNLLDGTVFASEAEHHYIPLKGYEHAIFKF</sequence>
<accession>I3E5X3</accession>
<dbReference type="InterPro" id="IPR045857">
    <property type="entry name" value="O16G_dom_2"/>
</dbReference>
<name>I3E5X3_BACMT</name>
<evidence type="ECO:0000256" key="2">
    <source>
        <dbReference type="ARBA" id="ARBA00022801"/>
    </source>
</evidence>
<evidence type="ECO:0000256" key="1">
    <source>
        <dbReference type="ARBA" id="ARBA00008061"/>
    </source>
</evidence>